<gene>
    <name evidence="2" type="ORF">FW778_04445</name>
</gene>
<dbReference type="EMBL" id="VYQF01000001">
    <property type="protein sequence ID" value="KAA9041291.1"/>
    <property type="molecule type" value="Genomic_DNA"/>
</dbReference>
<reference evidence="2 3" key="1">
    <citation type="submission" date="2019-09" db="EMBL/GenBank/DDBJ databases">
        <title>Draft genome sequence of Ginsengibacter sp. BR5-29.</title>
        <authorList>
            <person name="Im W.-T."/>
        </authorList>
    </citation>
    <scope>NUCLEOTIDE SEQUENCE [LARGE SCALE GENOMIC DNA]</scope>
    <source>
        <strain evidence="2 3">BR5-29</strain>
    </source>
</reference>
<dbReference type="Proteomes" id="UP000326903">
    <property type="component" value="Unassembled WGS sequence"/>
</dbReference>
<proteinExistence type="predicted"/>
<keyword evidence="1" id="KW-0732">Signal</keyword>
<name>A0A5J5IKM3_9BACT</name>
<accession>A0A5J5IKM3</accession>
<evidence type="ECO:0008006" key="4">
    <source>
        <dbReference type="Google" id="ProtNLM"/>
    </source>
</evidence>
<keyword evidence="3" id="KW-1185">Reference proteome</keyword>
<evidence type="ECO:0000313" key="3">
    <source>
        <dbReference type="Proteomes" id="UP000326903"/>
    </source>
</evidence>
<protein>
    <recommendedName>
        <fullName evidence="4">Lipocalin-like domain-containing protein</fullName>
    </recommendedName>
</protein>
<organism evidence="2 3">
    <name type="scientific">Ginsengibacter hankyongi</name>
    <dbReference type="NCBI Taxonomy" id="2607284"/>
    <lineage>
        <taxon>Bacteria</taxon>
        <taxon>Pseudomonadati</taxon>
        <taxon>Bacteroidota</taxon>
        <taxon>Chitinophagia</taxon>
        <taxon>Chitinophagales</taxon>
        <taxon>Chitinophagaceae</taxon>
        <taxon>Ginsengibacter</taxon>
    </lineage>
</organism>
<evidence type="ECO:0000313" key="2">
    <source>
        <dbReference type="EMBL" id="KAA9041291.1"/>
    </source>
</evidence>
<dbReference type="AlphaFoldDB" id="A0A5J5IKM3"/>
<feature type="chain" id="PRO_5023910332" description="Lipocalin-like domain-containing protein" evidence="1">
    <location>
        <begin position="20"/>
        <end position="140"/>
    </location>
</feature>
<sequence length="140" mass="15514">MKKAILIFALSLPGAYTFAQCNNTVTYFSGKAEFMDETGKVARSEEGKVVVRVTQSHITLMHNEDDNDTMEGAITEKVCDWKTPFKIGKTTFNTSLVERSGESNDASVSIEGKDGKLVILINLKNKGKILKLMPTSYKEE</sequence>
<evidence type="ECO:0000256" key="1">
    <source>
        <dbReference type="SAM" id="SignalP"/>
    </source>
</evidence>
<feature type="signal peptide" evidence="1">
    <location>
        <begin position="1"/>
        <end position="19"/>
    </location>
</feature>
<comment type="caution">
    <text evidence="2">The sequence shown here is derived from an EMBL/GenBank/DDBJ whole genome shotgun (WGS) entry which is preliminary data.</text>
</comment>
<dbReference type="RefSeq" id="WP_150413380.1">
    <property type="nucleotide sequence ID" value="NZ_VYQF01000001.1"/>
</dbReference>